<evidence type="ECO:0000313" key="1">
    <source>
        <dbReference type="EMBL" id="MFD0923075.1"/>
    </source>
</evidence>
<dbReference type="Gene3D" id="3.40.50.300">
    <property type="entry name" value="P-loop containing nucleotide triphosphate hydrolases"/>
    <property type="match status" value="1"/>
</dbReference>
<keyword evidence="2" id="KW-1185">Reference proteome</keyword>
<sequence length="304" mass="34428">MNPYLVPGMEGRPLAPLCPFQIDEHEDYYVPVDHCQQAFEEFQELIGDVAAQGGLVVTTGQRGCGKTSLINRCASWLSGQLDKAQIISLVDESSPSDPIEYRLRHVFSCVLDDVRSRQLLDADQLKGLEDRTDNLELGYRQLSSLLDPGTVLIILLPHSEDLTKEIAHYARFTRPRLVFFAESSYPDNVDRRWKDIAEACRVTPLLLRVGPLSEGDGWRFARARQERSELHPDAGVYRRVSEETMQRVTALPMSIGQLQNLLHGVYEEQRRDPPADDALELSYEEITDYFFRRSMDAGGQGSTL</sequence>
<proteinExistence type="predicted"/>
<dbReference type="InterPro" id="IPR027417">
    <property type="entry name" value="P-loop_NTPase"/>
</dbReference>
<comment type="caution">
    <text evidence="1">The sequence shown here is derived from an EMBL/GenBank/DDBJ whole genome shotgun (WGS) entry which is preliminary data.</text>
</comment>
<gene>
    <name evidence="1" type="ORF">ACFQ16_25295</name>
</gene>
<reference evidence="2" key="1">
    <citation type="journal article" date="2019" name="Int. J. Syst. Evol. Microbiol.">
        <title>The Global Catalogue of Microorganisms (GCM) 10K type strain sequencing project: providing services to taxonomists for standard genome sequencing and annotation.</title>
        <authorList>
            <consortium name="The Broad Institute Genomics Platform"/>
            <consortium name="The Broad Institute Genome Sequencing Center for Infectious Disease"/>
            <person name="Wu L."/>
            <person name="Ma J."/>
        </authorList>
    </citation>
    <scope>NUCLEOTIDE SEQUENCE [LARGE SCALE GENOMIC DNA]</scope>
    <source>
        <strain evidence="2">CCUG 56401</strain>
    </source>
</reference>
<protein>
    <recommendedName>
        <fullName evidence="3">AAA+ ATPase domain-containing protein</fullName>
    </recommendedName>
</protein>
<evidence type="ECO:0008006" key="3">
    <source>
        <dbReference type="Google" id="ProtNLM"/>
    </source>
</evidence>
<accession>A0ABW3G246</accession>
<dbReference type="EMBL" id="JBHTIW010000028">
    <property type="protein sequence ID" value="MFD0923075.1"/>
    <property type="molecule type" value="Genomic_DNA"/>
</dbReference>
<dbReference type="RefSeq" id="WP_263252046.1">
    <property type="nucleotide sequence ID" value="NZ_BAABLT010000021.1"/>
</dbReference>
<dbReference type="Proteomes" id="UP001597018">
    <property type="component" value="Unassembled WGS sequence"/>
</dbReference>
<name>A0ABW3G246_9PSEU</name>
<dbReference type="SUPFAM" id="SSF52540">
    <property type="entry name" value="P-loop containing nucleoside triphosphate hydrolases"/>
    <property type="match status" value="1"/>
</dbReference>
<organism evidence="1 2">
    <name type="scientific">Saccharopolyspora rosea</name>
    <dbReference type="NCBI Taxonomy" id="524884"/>
    <lineage>
        <taxon>Bacteria</taxon>
        <taxon>Bacillati</taxon>
        <taxon>Actinomycetota</taxon>
        <taxon>Actinomycetes</taxon>
        <taxon>Pseudonocardiales</taxon>
        <taxon>Pseudonocardiaceae</taxon>
        <taxon>Saccharopolyspora</taxon>
    </lineage>
</organism>
<evidence type="ECO:0000313" key="2">
    <source>
        <dbReference type="Proteomes" id="UP001597018"/>
    </source>
</evidence>